<dbReference type="EMBL" id="JBBMEI010000016">
    <property type="protein sequence ID" value="MEQ2358064.1"/>
    <property type="molecule type" value="Genomic_DNA"/>
</dbReference>
<dbReference type="InterPro" id="IPR036641">
    <property type="entry name" value="HPT_dom_sf"/>
</dbReference>
<dbReference type="SUPFAM" id="SSF47226">
    <property type="entry name" value="Histidine-containing phosphotransfer domain, HPT domain"/>
    <property type="match status" value="1"/>
</dbReference>
<evidence type="ECO:0000313" key="2">
    <source>
        <dbReference type="EMBL" id="MEQ2358064.1"/>
    </source>
</evidence>
<comment type="caution">
    <text evidence="2">The sequence shown here is derived from an EMBL/GenBank/DDBJ whole genome shotgun (WGS) entry which is preliminary data.</text>
</comment>
<dbReference type="InterPro" id="IPR008207">
    <property type="entry name" value="Sig_transdc_His_kin_Hpt_dom"/>
</dbReference>
<dbReference type="RefSeq" id="WP_118252570.1">
    <property type="nucleotide sequence ID" value="NZ_JBBMEI010000016.1"/>
</dbReference>
<feature type="domain" description="HPt" evidence="1">
    <location>
        <begin position="41"/>
        <end position="105"/>
    </location>
</feature>
<dbReference type="Gene3D" id="1.20.120.160">
    <property type="entry name" value="HPT domain"/>
    <property type="match status" value="1"/>
</dbReference>
<proteinExistence type="predicted"/>
<dbReference type="Pfam" id="PF01627">
    <property type="entry name" value="Hpt"/>
    <property type="match status" value="1"/>
</dbReference>
<name>A0ABV1AM81_9FIRM</name>
<protein>
    <submittedName>
        <fullName evidence="2">Hpt domain-containing protein</fullName>
    </submittedName>
</protein>
<sequence>MTVRESYEKMGANYDGVLSRLGNEMLIKKFAVKFLKDPSFQDLTDAIEQGDAERAFRAAHTLKGICLNLGFDNLYKPGEALTEKLRGRELNGYEALYAEVKNQYNKTVEAINEIAE</sequence>
<evidence type="ECO:0000313" key="3">
    <source>
        <dbReference type="Proteomes" id="UP001446032"/>
    </source>
</evidence>
<gene>
    <name evidence="2" type="ORF">WMO75_06885</name>
</gene>
<evidence type="ECO:0000259" key="1">
    <source>
        <dbReference type="Pfam" id="PF01627"/>
    </source>
</evidence>
<reference evidence="2 3" key="1">
    <citation type="submission" date="2024-03" db="EMBL/GenBank/DDBJ databases">
        <title>Human intestinal bacterial collection.</title>
        <authorList>
            <person name="Pauvert C."/>
            <person name="Hitch T.C.A."/>
            <person name="Clavel T."/>
        </authorList>
    </citation>
    <scope>NUCLEOTIDE SEQUENCE [LARGE SCALE GENOMIC DNA]</scope>
    <source>
        <strain evidence="2 3">CLA-AA-H95</strain>
    </source>
</reference>
<organism evidence="2 3">
    <name type="scientific">Blautia intestinihominis</name>
    <dbReference type="NCBI Taxonomy" id="3133152"/>
    <lineage>
        <taxon>Bacteria</taxon>
        <taxon>Bacillati</taxon>
        <taxon>Bacillota</taxon>
        <taxon>Clostridia</taxon>
        <taxon>Lachnospirales</taxon>
        <taxon>Lachnospiraceae</taxon>
        <taxon>Blautia</taxon>
    </lineage>
</organism>
<keyword evidence="3" id="KW-1185">Reference proteome</keyword>
<dbReference type="Proteomes" id="UP001446032">
    <property type="component" value="Unassembled WGS sequence"/>
</dbReference>
<accession>A0ABV1AM81</accession>